<evidence type="ECO:0000313" key="4">
    <source>
        <dbReference type="Proteomes" id="UP000565205"/>
    </source>
</evidence>
<keyword evidence="3" id="KW-1185">Reference proteome</keyword>
<dbReference type="InterPro" id="IPR014729">
    <property type="entry name" value="Rossmann-like_a/b/a_fold"/>
</dbReference>
<evidence type="ECO:0000313" key="3">
    <source>
        <dbReference type="Proteomes" id="UP000557688"/>
    </source>
</evidence>
<dbReference type="PANTHER" id="PTHR43196">
    <property type="entry name" value="SULFATE ADENYLYLTRANSFERASE SUBUNIT 2"/>
    <property type="match status" value="1"/>
</dbReference>
<comment type="caution">
    <text evidence="1">The sequence shown here is derived from an EMBL/GenBank/DDBJ whole genome shotgun (WGS) entry which is preliminary data.</text>
</comment>
<reference evidence="1 3" key="2">
    <citation type="submission" date="2020-08" db="EMBL/GenBank/DDBJ databases">
        <title>Genomic Encyclopedia of Type Strains, Phase III (KMG-III): the genomes of soil and plant-associated and newly described type strains.</title>
        <authorList>
            <person name="Whitman W."/>
        </authorList>
    </citation>
    <scope>NUCLEOTIDE SEQUENCE [LARGE SCALE GENOMIC DNA]</scope>
    <source>
        <strain evidence="1 3">CECT 8088</strain>
    </source>
</reference>
<dbReference type="PANTHER" id="PTHR43196:SF2">
    <property type="entry name" value="PHOSPHOADENOSINE PHOSPHOSULFATE REDUCTASE"/>
    <property type="match status" value="1"/>
</dbReference>
<evidence type="ECO:0000313" key="1">
    <source>
        <dbReference type="EMBL" id="MBB3175558.1"/>
    </source>
</evidence>
<dbReference type="Gene3D" id="3.40.50.620">
    <property type="entry name" value="HUPs"/>
    <property type="match status" value="1"/>
</dbReference>
<dbReference type="GO" id="GO:0016740">
    <property type="term" value="F:transferase activity"/>
    <property type="evidence" value="ECO:0007669"/>
    <property type="project" value="UniProtKB-KW"/>
</dbReference>
<gene>
    <name evidence="1" type="ORF">FHR90_003414</name>
    <name evidence="2" type="ORF">HUK83_03645</name>
</gene>
<dbReference type="AlphaFoldDB" id="A0A839UYY1"/>
<dbReference type="Proteomes" id="UP000565205">
    <property type="component" value="Unassembled WGS sequence"/>
</dbReference>
<dbReference type="EMBL" id="JABXXQ010000036">
    <property type="protein sequence ID" value="NVN29433.1"/>
    <property type="molecule type" value="Genomic_DNA"/>
</dbReference>
<dbReference type="InterPro" id="IPR050128">
    <property type="entry name" value="Sulfate_adenylyltrnsfr_sub2"/>
</dbReference>
<protein>
    <submittedName>
        <fullName evidence="1">3'-phosphoadenosine 5'-phosphosulfate sulfotransferase (PAPS reductase)/FAD synthetase</fullName>
    </submittedName>
    <submittedName>
        <fullName evidence="2">Phosphoadenosine phosphosulfate reductase family protein</fullName>
    </submittedName>
</protein>
<proteinExistence type="predicted"/>
<evidence type="ECO:0000313" key="2">
    <source>
        <dbReference type="EMBL" id="NVN29433.1"/>
    </source>
</evidence>
<keyword evidence="1" id="KW-0808">Transferase</keyword>
<accession>A0A839UYY1</accession>
<dbReference type="EMBL" id="JACHXV010000045">
    <property type="protein sequence ID" value="MBB3175558.1"/>
    <property type="molecule type" value="Genomic_DNA"/>
</dbReference>
<organism evidence="1 3">
    <name type="scientific">Endobacter medicaginis</name>
    <dbReference type="NCBI Taxonomy" id="1181271"/>
    <lineage>
        <taxon>Bacteria</taxon>
        <taxon>Pseudomonadati</taxon>
        <taxon>Pseudomonadota</taxon>
        <taxon>Alphaproteobacteria</taxon>
        <taxon>Acetobacterales</taxon>
        <taxon>Acetobacteraceae</taxon>
        <taxon>Endobacter</taxon>
    </lineage>
</organism>
<name>A0A839UYY1_9PROT</name>
<sequence length="324" mass="36108">MTACDPRTYDHVLVMCSGGKDSVAALLEVLERGVDPERIELWHHGVDGRGEPFMDWPSTRPYVDALGASLGLPVYHSWRDGGFLAEMLRDNAPTAPVRYETPYGERGAGGRGAKGTRLRFPQVSADLRVRWCSAALKIDVADRAICGQDRFLDRRTLVVTGERAEESPGRARYAAFEPHRTDTRAGTRRRRHVDHWRPVHAMTEAETWRALQRRRITPAIPYRLGFGRLSCMTCIFGGADEFATIRHIAPDWFGRLAAYESRFGCTIKRGIGLHALADRGSVFPTALARPDLVAVALSDQMITSVITEHWEMPDGAFRRGGGPV</sequence>
<dbReference type="Proteomes" id="UP000557688">
    <property type="component" value="Unassembled WGS sequence"/>
</dbReference>
<dbReference type="SUPFAM" id="SSF52402">
    <property type="entry name" value="Adenine nucleotide alpha hydrolases-like"/>
    <property type="match status" value="1"/>
</dbReference>
<dbReference type="RefSeq" id="WP_176622150.1">
    <property type="nucleotide sequence ID" value="NZ_JABXXQ010000036.1"/>
</dbReference>
<reference evidence="2 4" key="1">
    <citation type="submission" date="2020-06" db="EMBL/GenBank/DDBJ databases">
        <title>Description of novel acetic acid bacteria.</title>
        <authorList>
            <person name="Sombolestani A."/>
        </authorList>
    </citation>
    <scope>NUCLEOTIDE SEQUENCE [LARGE SCALE GENOMIC DNA]</scope>
    <source>
        <strain evidence="2 4">LMG 26838</strain>
    </source>
</reference>